<accession>A0A9P8AD34</accession>
<gene>
    <name evidence="9" type="ORF">E1B28_004319</name>
</gene>
<dbReference type="InterPro" id="IPR027417">
    <property type="entry name" value="P-loop_NTPase"/>
</dbReference>
<comment type="caution">
    <text evidence="9">The sequence shown here is derived from an EMBL/GenBank/DDBJ whole genome shotgun (WGS) entry which is preliminary data.</text>
</comment>
<dbReference type="EMBL" id="CM032182">
    <property type="protein sequence ID" value="KAG7096915.1"/>
    <property type="molecule type" value="Genomic_DNA"/>
</dbReference>
<evidence type="ECO:0000256" key="4">
    <source>
        <dbReference type="ARBA" id="ARBA00023125"/>
    </source>
</evidence>
<evidence type="ECO:0000259" key="7">
    <source>
        <dbReference type="Pfam" id="PF13191"/>
    </source>
</evidence>
<dbReference type="GO" id="GO:0006270">
    <property type="term" value="P:DNA replication initiation"/>
    <property type="evidence" value="ECO:0007669"/>
    <property type="project" value="TreeGrafter"/>
</dbReference>
<evidence type="ECO:0000256" key="3">
    <source>
        <dbReference type="ARBA" id="ARBA00022705"/>
    </source>
</evidence>
<protein>
    <recommendedName>
        <fullName evidence="11">Origin recognition complex subunit 4</fullName>
    </recommendedName>
</protein>
<sequence length="659" mass="73097">MPPNRKAESLSAPQRITRSAARAQDLQPSTRVTTATTRTARSTRRNISEQDGEESEDELNLVPNSTKLPKTTRSVSKSPRQPTKAKQVNVVIPTKPETTCTRARKRAAKEVSVSQEVIHDEPGEYTRKRRKLASPEPEEHSVSSTRASSPMQVQSSQPTATILRAPQKSITNNLLPSEISTALLAQKRAVLHKLQHPSSIGGSLQEASLENTNDLAAKQVADILEGSVFRGEGNSCMILGPRGSGKTQIIERCIVALPEPPIVVRLSGWLQYNDRLAIQEMAYQLSQQGATQFSFVAEEEPTAVDDEDPFVEGRSQDAVTDFSLPVAYLHTLISCIPTLSRPTVLILDAFDLFTFHPRQSLLYSLLDTVQSCRAGAGNKGMAVIGLTTRMDTLNLFEKRVKSRFSGRMIRTASPKLSTDWLRIAKDMLLPSAKDYPELTEVAAFQTLWQRRVDDFLSQGKTIQIFEETFTLVRDIRVLSRLLTFAVLKLSATSPWLTPALLEKAAESQRMRVPFPQLPSTYYLSEPNVSMINDEAKGMSYPSLCLLVASVRAENLGYPALTFEMLHTIVRDEIRGSNSAPVQLNGMSIGMHKVSRPILMCAFEHMMSARIFVVSAPVFAYTAPEFVKYRCAVQRVDVDKAVGSNGQHGLKTWWKKVKGN</sequence>
<organism evidence="9 10">
    <name type="scientific">Marasmius oreades</name>
    <name type="common">fairy-ring Marasmius</name>
    <dbReference type="NCBI Taxonomy" id="181124"/>
    <lineage>
        <taxon>Eukaryota</taxon>
        <taxon>Fungi</taxon>
        <taxon>Dikarya</taxon>
        <taxon>Basidiomycota</taxon>
        <taxon>Agaricomycotina</taxon>
        <taxon>Agaricomycetes</taxon>
        <taxon>Agaricomycetidae</taxon>
        <taxon>Agaricales</taxon>
        <taxon>Marasmiineae</taxon>
        <taxon>Marasmiaceae</taxon>
        <taxon>Marasmius</taxon>
    </lineage>
</organism>
<evidence type="ECO:0000259" key="8">
    <source>
        <dbReference type="Pfam" id="PF14629"/>
    </source>
</evidence>
<proteinExistence type="inferred from homology"/>
<dbReference type="GO" id="GO:0005664">
    <property type="term" value="C:nuclear origin of replication recognition complex"/>
    <property type="evidence" value="ECO:0007669"/>
    <property type="project" value="TreeGrafter"/>
</dbReference>
<feature type="compositionally biased region" description="Polar residues" evidence="6">
    <location>
        <begin position="142"/>
        <end position="158"/>
    </location>
</feature>
<keyword evidence="10" id="KW-1185">Reference proteome</keyword>
<evidence type="ECO:0000313" key="9">
    <source>
        <dbReference type="EMBL" id="KAG7096915.1"/>
    </source>
</evidence>
<name>A0A9P8AD34_9AGAR</name>
<evidence type="ECO:0000256" key="6">
    <source>
        <dbReference type="SAM" id="MobiDB-lite"/>
    </source>
</evidence>
<comment type="similarity">
    <text evidence="2">Belongs to the ORC4 family.</text>
</comment>
<comment type="subcellular location">
    <subcellularLocation>
        <location evidence="1">Nucleus</location>
    </subcellularLocation>
</comment>
<feature type="domain" description="Orc1-like AAA ATPase" evidence="7">
    <location>
        <begin position="218"/>
        <end position="371"/>
    </location>
</feature>
<evidence type="ECO:0000256" key="1">
    <source>
        <dbReference type="ARBA" id="ARBA00004123"/>
    </source>
</evidence>
<dbReference type="InterPro" id="IPR041664">
    <property type="entry name" value="AAA_16"/>
</dbReference>
<feature type="compositionally biased region" description="Low complexity" evidence="6">
    <location>
        <begin position="29"/>
        <end position="40"/>
    </location>
</feature>
<dbReference type="PANTHER" id="PTHR12087:SF0">
    <property type="entry name" value="ORIGIN RECOGNITION COMPLEX SUBUNIT 4"/>
    <property type="match status" value="1"/>
</dbReference>
<feature type="region of interest" description="Disordered" evidence="6">
    <location>
        <begin position="1"/>
        <end position="158"/>
    </location>
</feature>
<dbReference type="Pfam" id="PF13191">
    <property type="entry name" value="AAA_16"/>
    <property type="match status" value="1"/>
</dbReference>
<evidence type="ECO:0000256" key="5">
    <source>
        <dbReference type="ARBA" id="ARBA00023242"/>
    </source>
</evidence>
<keyword evidence="4" id="KW-0238">DNA-binding</keyword>
<dbReference type="InterPro" id="IPR016527">
    <property type="entry name" value="ORC4"/>
</dbReference>
<dbReference type="PANTHER" id="PTHR12087">
    <property type="entry name" value="ORIGIN RECOGNITION COMPLEX SUBUNIT 4"/>
    <property type="match status" value="1"/>
</dbReference>
<dbReference type="GO" id="GO:0003688">
    <property type="term" value="F:DNA replication origin binding"/>
    <property type="evidence" value="ECO:0007669"/>
    <property type="project" value="TreeGrafter"/>
</dbReference>
<feature type="compositionally biased region" description="Basic and acidic residues" evidence="6">
    <location>
        <begin position="117"/>
        <end position="126"/>
    </location>
</feature>
<dbReference type="KEGG" id="more:E1B28_004319"/>
<dbReference type="Pfam" id="PF14629">
    <property type="entry name" value="ORC4_C"/>
    <property type="match status" value="1"/>
</dbReference>
<dbReference type="RefSeq" id="XP_043013385.1">
    <property type="nucleotide sequence ID" value="XM_043148783.1"/>
</dbReference>
<keyword evidence="5" id="KW-0539">Nucleus</keyword>
<evidence type="ECO:0000313" key="10">
    <source>
        <dbReference type="Proteomes" id="UP001049176"/>
    </source>
</evidence>
<evidence type="ECO:0000256" key="2">
    <source>
        <dbReference type="ARBA" id="ARBA00005334"/>
    </source>
</evidence>
<dbReference type="InterPro" id="IPR032705">
    <property type="entry name" value="ORC4_C"/>
</dbReference>
<dbReference type="GeneID" id="66073395"/>
<keyword evidence="3" id="KW-0235">DNA replication</keyword>
<feature type="compositionally biased region" description="Acidic residues" evidence="6">
    <location>
        <begin position="50"/>
        <end position="59"/>
    </location>
</feature>
<dbReference type="AlphaFoldDB" id="A0A9P8AD34"/>
<dbReference type="SUPFAM" id="SSF52540">
    <property type="entry name" value="P-loop containing nucleoside triphosphate hydrolases"/>
    <property type="match status" value="1"/>
</dbReference>
<dbReference type="OrthoDB" id="343623at2759"/>
<feature type="domain" description="Origin recognition complex subunit 4 C-terminal" evidence="8">
    <location>
        <begin position="423"/>
        <end position="641"/>
    </location>
</feature>
<evidence type="ECO:0008006" key="11">
    <source>
        <dbReference type="Google" id="ProtNLM"/>
    </source>
</evidence>
<dbReference type="Gene3D" id="3.40.50.300">
    <property type="entry name" value="P-loop containing nucleotide triphosphate hydrolases"/>
    <property type="match status" value="1"/>
</dbReference>
<dbReference type="Proteomes" id="UP001049176">
    <property type="component" value="Chromosome 2"/>
</dbReference>
<reference evidence="9" key="1">
    <citation type="journal article" date="2021" name="Genome Biol. Evol.">
        <title>The assembled and annotated genome of the fairy-ring fungus Marasmius oreades.</title>
        <authorList>
            <person name="Hiltunen M."/>
            <person name="Ament-Velasquez S.L."/>
            <person name="Johannesson H."/>
        </authorList>
    </citation>
    <scope>NUCLEOTIDE SEQUENCE</scope>
    <source>
        <strain evidence="9">03SP1</strain>
    </source>
</reference>
<feature type="compositionally biased region" description="Polar residues" evidence="6">
    <location>
        <begin position="62"/>
        <end position="86"/>
    </location>
</feature>